<keyword evidence="11 14" id="KW-1133">Transmembrane helix</keyword>
<evidence type="ECO:0000256" key="9">
    <source>
        <dbReference type="ARBA" id="ARBA00022833"/>
    </source>
</evidence>
<comment type="cofactor">
    <cofactor evidence="14">
        <name>Zn(2+)</name>
        <dbReference type="ChEBI" id="CHEBI:29105"/>
    </cofactor>
    <text evidence="14">Binds 1 zinc ion per subunit.</text>
</comment>
<evidence type="ECO:0000256" key="8">
    <source>
        <dbReference type="ARBA" id="ARBA00022801"/>
    </source>
</evidence>
<reference evidence="19 20" key="1">
    <citation type="submission" date="2023-12" db="EMBL/GenBank/DDBJ databases">
        <title>Genome sequencing and assembly of bacterial species from a model synthetic community.</title>
        <authorList>
            <person name="Hogle S.L."/>
        </authorList>
    </citation>
    <scope>NUCLEOTIDE SEQUENCE [LARGE SCALE GENOMIC DNA]</scope>
    <source>
        <strain evidence="19 20">HAMBI 2494</strain>
    </source>
</reference>
<dbReference type="InterPro" id="IPR037219">
    <property type="entry name" value="Peptidase_M41-like"/>
</dbReference>
<evidence type="ECO:0000256" key="2">
    <source>
        <dbReference type="ARBA" id="ARBA00010044"/>
    </source>
</evidence>
<evidence type="ECO:0000256" key="12">
    <source>
        <dbReference type="ARBA" id="ARBA00023049"/>
    </source>
</evidence>
<evidence type="ECO:0000256" key="10">
    <source>
        <dbReference type="ARBA" id="ARBA00022840"/>
    </source>
</evidence>
<organism evidence="19 20">
    <name type="scientific">Paraburkholderia kururiensis</name>
    <dbReference type="NCBI Taxonomy" id="984307"/>
    <lineage>
        <taxon>Bacteria</taxon>
        <taxon>Pseudomonadati</taxon>
        <taxon>Pseudomonadota</taxon>
        <taxon>Betaproteobacteria</taxon>
        <taxon>Burkholderiales</taxon>
        <taxon>Burkholderiaceae</taxon>
        <taxon>Paraburkholderia</taxon>
    </lineage>
</organism>
<dbReference type="InterPro" id="IPR005936">
    <property type="entry name" value="FtsH"/>
</dbReference>
<keyword evidence="3 14" id="KW-1003">Cell membrane</keyword>
<dbReference type="SUPFAM" id="SSF52540">
    <property type="entry name" value="P-loop containing nucleoside triphosphate hydrolases"/>
    <property type="match status" value="1"/>
</dbReference>
<dbReference type="Pfam" id="PF00004">
    <property type="entry name" value="AAA"/>
    <property type="match status" value="1"/>
</dbReference>
<protein>
    <recommendedName>
        <fullName evidence="14">ATP-dependent zinc metalloprotease FtsH</fullName>
        <ecNumber evidence="14">3.4.24.-</ecNumber>
    </recommendedName>
</protein>
<dbReference type="GO" id="GO:0008237">
    <property type="term" value="F:metallopeptidase activity"/>
    <property type="evidence" value="ECO:0007669"/>
    <property type="project" value="UniProtKB-KW"/>
</dbReference>
<evidence type="ECO:0000256" key="11">
    <source>
        <dbReference type="ARBA" id="ARBA00022989"/>
    </source>
</evidence>
<evidence type="ECO:0000256" key="13">
    <source>
        <dbReference type="ARBA" id="ARBA00023136"/>
    </source>
</evidence>
<keyword evidence="5 14" id="KW-0812">Transmembrane</keyword>
<dbReference type="Gene3D" id="3.40.50.300">
    <property type="entry name" value="P-loop containing nucleotide triphosphate hydrolases"/>
    <property type="match status" value="1"/>
</dbReference>
<keyword evidence="7 14" id="KW-0547">Nucleotide-binding</keyword>
<keyword evidence="20" id="KW-1185">Reference proteome</keyword>
<evidence type="ECO:0000313" key="19">
    <source>
        <dbReference type="EMBL" id="WQD78611.1"/>
    </source>
</evidence>
<evidence type="ECO:0000256" key="6">
    <source>
        <dbReference type="ARBA" id="ARBA00022723"/>
    </source>
</evidence>
<keyword evidence="4 14" id="KW-0645">Protease</keyword>
<evidence type="ECO:0000259" key="18">
    <source>
        <dbReference type="SMART" id="SM00382"/>
    </source>
</evidence>
<dbReference type="PROSITE" id="PS00674">
    <property type="entry name" value="AAA"/>
    <property type="match status" value="1"/>
</dbReference>
<evidence type="ECO:0000256" key="3">
    <source>
        <dbReference type="ARBA" id="ARBA00022475"/>
    </source>
</evidence>
<feature type="binding site" evidence="14">
    <location>
        <position position="527"/>
    </location>
    <ligand>
        <name>Zn(2+)</name>
        <dbReference type="ChEBI" id="CHEBI:29105"/>
        <note>catalytic</note>
    </ligand>
</feature>
<comment type="subunit">
    <text evidence="14">Homohexamer.</text>
</comment>
<dbReference type="HAMAP" id="MF_01458">
    <property type="entry name" value="FtsH"/>
    <property type="match status" value="1"/>
</dbReference>
<comment type="similarity">
    <text evidence="14">In the central section; belongs to the AAA ATPase family.</text>
</comment>
<keyword evidence="10 14" id="KW-0067">ATP-binding</keyword>
<dbReference type="EMBL" id="CP139965">
    <property type="protein sequence ID" value="WQD78611.1"/>
    <property type="molecule type" value="Genomic_DNA"/>
</dbReference>
<evidence type="ECO:0000256" key="1">
    <source>
        <dbReference type="ARBA" id="ARBA00004370"/>
    </source>
</evidence>
<dbReference type="InterPro" id="IPR003593">
    <property type="entry name" value="AAA+_ATPase"/>
</dbReference>
<name>A0ABZ0WMN9_9BURK</name>
<proteinExistence type="inferred from homology"/>
<dbReference type="InterPro" id="IPR000642">
    <property type="entry name" value="Peptidase_M41"/>
</dbReference>
<dbReference type="Pfam" id="PF01434">
    <property type="entry name" value="Peptidase_M41"/>
    <property type="match status" value="1"/>
</dbReference>
<comment type="similarity">
    <text evidence="2 14">In the C-terminal section; belongs to the peptidase M41 family.</text>
</comment>
<accession>A0ABZ0WMN9</accession>
<comment type="function">
    <text evidence="14">Acts as a processive, ATP-dependent zinc metallopeptidase for both cytoplasmic and membrane proteins. Plays a role in the quality control of integral membrane proteins.</text>
</comment>
<dbReference type="PANTHER" id="PTHR23076">
    <property type="entry name" value="METALLOPROTEASE M41 FTSH"/>
    <property type="match status" value="1"/>
</dbReference>
<evidence type="ECO:0000313" key="20">
    <source>
        <dbReference type="Proteomes" id="UP001325479"/>
    </source>
</evidence>
<evidence type="ECO:0000256" key="15">
    <source>
        <dbReference type="RuleBase" id="RU003651"/>
    </source>
</evidence>
<dbReference type="Gene3D" id="3.30.720.210">
    <property type="match status" value="1"/>
</dbReference>
<feature type="domain" description="AAA+ ATPase" evidence="18">
    <location>
        <begin position="220"/>
        <end position="358"/>
    </location>
</feature>
<dbReference type="InterPro" id="IPR003960">
    <property type="entry name" value="ATPase_AAA_CS"/>
</dbReference>
<feature type="binding site" evidence="14">
    <location>
        <position position="453"/>
    </location>
    <ligand>
        <name>Zn(2+)</name>
        <dbReference type="ChEBI" id="CHEBI:29105"/>
        <note>catalytic</note>
    </ligand>
</feature>
<evidence type="ECO:0000256" key="5">
    <source>
        <dbReference type="ARBA" id="ARBA00022692"/>
    </source>
</evidence>
<feature type="chain" id="PRO_5046999510" description="ATP-dependent zinc metalloprotease FtsH" evidence="17">
    <location>
        <begin position="22"/>
        <end position="646"/>
    </location>
</feature>
<dbReference type="InterPro" id="IPR003959">
    <property type="entry name" value="ATPase_AAA_core"/>
</dbReference>
<dbReference type="Gene3D" id="1.20.58.760">
    <property type="entry name" value="Peptidase M41"/>
    <property type="match status" value="1"/>
</dbReference>
<keyword evidence="12 14" id="KW-0482">Metalloprotease</keyword>
<dbReference type="InterPro" id="IPR011546">
    <property type="entry name" value="Pept_M41_FtsH_extracell"/>
</dbReference>
<dbReference type="InterPro" id="IPR027417">
    <property type="entry name" value="P-loop_NTPase"/>
</dbReference>
<evidence type="ECO:0000256" key="16">
    <source>
        <dbReference type="SAM" id="MobiDB-lite"/>
    </source>
</evidence>
<keyword evidence="9 14" id="KW-0862">Zinc</keyword>
<comment type="similarity">
    <text evidence="15">Belongs to the AAA ATPase family.</text>
</comment>
<dbReference type="SMART" id="SM00382">
    <property type="entry name" value="AAA"/>
    <property type="match status" value="1"/>
</dbReference>
<dbReference type="Pfam" id="PF06480">
    <property type="entry name" value="FtsH_ext"/>
    <property type="match status" value="1"/>
</dbReference>
<feature type="binding site" evidence="14">
    <location>
        <begin position="228"/>
        <end position="235"/>
    </location>
    <ligand>
        <name>ATP</name>
        <dbReference type="ChEBI" id="CHEBI:30616"/>
    </ligand>
</feature>
<evidence type="ECO:0000256" key="14">
    <source>
        <dbReference type="HAMAP-Rule" id="MF_01458"/>
    </source>
</evidence>
<dbReference type="SUPFAM" id="SSF140990">
    <property type="entry name" value="FtsH protease domain-like"/>
    <property type="match status" value="1"/>
</dbReference>
<keyword evidence="17" id="KW-0732">Signal</keyword>
<dbReference type="EC" id="3.4.24.-" evidence="14"/>
<evidence type="ECO:0000256" key="17">
    <source>
        <dbReference type="SAM" id="SignalP"/>
    </source>
</evidence>
<keyword evidence="6 14" id="KW-0479">Metal-binding</keyword>
<comment type="subcellular location">
    <subcellularLocation>
        <location evidence="14">Cell membrane</location>
        <topology evidence="14">Multi-pass membrane protein</topology>
        <orientation evidence="14">Cytoplasmic side</orientation>
    </subcellularLocation>
    <subcellularLocation>
        <location evidence="1">Membrane</location>
    </subcellularLocation>
</comment>
<dbReference type="RefSeq" id="WP_114809725.1">
    <property type="nucleotide sequence ID" value="NZ_CP139965.1"/>
</dbReference>
<gene>
    <name evidence="14 19" type="primary">ftsH</name>
    <name evidence="19" type="ORF">U0042_02575</name>
</gene>
<dbReference type="PANTHER" id="PTHR23076:SF97">
    <property type="entry name" value="ATP-DEPENDENT ZINC METALLOPROTEASE YME1L1"/>
    <property type="match status" value="1"/>
</dbReference>
<dbReference type="Gene3D" id="1.10.8.60">
    <property type="match status" value="1"/>
</dbReference>
<dbReference type="InterPro" id="IPR041569">
    <property type="entry name" value="AAA_lid_3"/>
</dbReference>
<dbReference type="Pfam" id="PF17862">
    <property type="entry name" value="AAA_lid_3"/>
    <property type="match status" value="1"/>
</dbReference>
<sequence length="646" mass="68628">MRKHTLRAGLAAAAFAAWAYAAPVLAQPIPVSGASTAGLADLTTAYQNGADDPAVGATGDSAKVRTLAYSEFVALVEKGGVRSVRIEGSTLTGKLGNGGTFRTVAPADAALIDRLLSHQVRIEAAPNNGAGFLDSPLFQSLLIGVLMVGAILFTSRQGTQGSGSNKAASFGRSRARLISPDAHRTTFADVAGIEEAAGELDEIVRYLREPSAFLRLGGRVPKGVLLVGPPGTGKTLLARAVAGEAGVPFFSISGAEFVEMFVGVGAARVRDLFREARQHAPCIVFIDEIDAVGRHRSSGAGGNDEREQTVNQLLVEMDGFSGSESVIVLAATNRPDVLDSALLRPGRFDRQVMVPAPDTAGRQKILEVHMRPVPVAADVDSAVIARGTPGFAGADLANLVNEAALIAVRRGHARVSMADFDEARDKVLLGPERRSLAVTAREREMTAYHEAGHALVALRSPHQDPLHKVTIVPRGRAFGVTLSLPERDQHSFSKRQLEGRLAMMFGGRVAEELVYGREEVTTGASDDIRQATRLARRMVTEFGFSETVGVVCCESGVDPQGMPVAMSAAMAATIDSEVRRITGEAESEARRILVAERAVLERIAQALLARETLTGEEIDALLEGSREPRREDAQVEHEELEHATAA</sequence>
<evidence type="ECO:0000256" key="7">
    <source>
        <dbReference type="ARBA" id="ARBA00022741"/>
    </source>
</evidence>
<dbReference type="Proteomes" id="UP001325479">
    <property type="component" value="Chromosome"/>
</dbReference>
<dbReference type="CDD" id="cd19501">
    <property type="entry name" value="RecA-like_FtsH"/>
    <property type="match status" value="1"/>
</dbReference>
<evidence type="ECO:0000256" key="4">
    <source>
        <dbReference type="ARBA" id="ARBA00022670"/>
    </source>
</evidence>
<feature type="compositionally biased region" description="Basic and acidic residues" evidence="16">
    <location>
        <begin position="624"/>
        <end position="646"/>
    </location>
</feature>
<feature type="signal peptide" evidence="17">
    <location>
        <begin position="1"/>
        <end position="21"/>
    </location>
</feature>
<feature type="active site" evidence="14">
    <location>
        <position position="450"/>
    </location>
</feature>
<keyword evidence="13 14" id="KW-0472">Membrane</keyword>
<feature type="region of interest" description="Disordered" evidence="16">
    <location>
        <begin position="623"/>
        <end position="646"/>
    </location>
</feature>
<keyword evidence="8 14" id="KW-0378">Hydrolase</keyword>
<dbReference type="NCBIfam" id="TIGR01241">
    <property type="entry name" value="FtsH_fam"/>
    <property type="match status" value="1"/>
</dbReference>
<feature type="binding site" evidence="14">
    <location>
        <position position="449"/>
    </location>
    <ligand>
        <name>Zn(2+)</name>
        <dbReference type="ChEBI" id="CHEBI:29105"/>
        <note>catalytic</note>
    </ligand>
</feature>